<dbReference type="InterPro" id="IPR007877">
    <property type="entry name" value="DUF707"/>
</dbReference>
<organism evidence="3 4">
    <name type="scientific">Dipteronia dyeriana</name>
    <dbReference type="NCBI Taxonomy" id="168575"/>
    <lineage>
        <taxon>Eukaryota</taxon>
        <taxon>Viridiplantae</taxon>
        <taxon>Streptophyta</taxon>
        <taxon>Embryophyta</taxon>
        <taxon>Tracheophyta</taxon>
        <taxon>Spermatophyta</taxon>
        <taxon>Magnoliopsida</taxon>
        <taxon>eudicotyledons</taxon>
        <taxon>Gunneridae</taxon>
        <taxon>Pentapetalae</taxon>
        <taxon>rosids</taxon>
        <taxon>malvids</taxon>
        <taxon>Sapindales</taxon>
        <taxon>Sapindaceae</taxon>
        <taxon>Hippocastanoideae</taxon>
        <taxon>Acereae</taxon>
        <taxon>Dipteronia</taxon>
    </lineage>
</organism>
<feature type="compositionally biased region" description="Polar residues" evidence="1">
    <location>
        <begin position="401"/>
        <end position="419"/>
    </location>
</feature>
<comment type="caution">
    <text evidence="3">The sequence shown here is derived from an EMBL/GenBank/DDBJ whole genome shotgun (WGS) entry which is preliminary data.</text>
</comment>
<keyword evidence="2" id="KW-1133">Transmembrane helix</keyword>
<gene>
    <name evidence="3" type="ORF">Ddye_017317</name>
</gene>
<feature type="region of interest" description="Disordered" evidence="1">
    <location>
        <begin position="401"/>
        <end position="424"/>
    </location>
</feature>
<feature type="transmembrane region" description="Helical" evidence="2">
    <location>
        <begin position="81"/>
        <end position="100"/>
    </location>
</feature>
<dbReference type="EMBL" id="JANJYI010000005">
    <property type="protein sequence ID" value="KAK2649828.1"/>
    <property type="molecule type" value="Genomic_DNA"/>
</dbReference>
<evidence type="ECO:0000256" key="2">
    <source>
        <dbReference type="SAM" id="Phobius"/>
    </source>
</evidence>
<evidence type="ECO:0000313" key="3">
    <source>
        <dbReference type="EMBL" id="KAK2649828.1"/>
    </source>
</evidence>
<feature type="region of interest" description="Disordered" evidence="1">
    <location>
        <begin position="1"/>
        <end position="35"/>
    </location>
</feature>
<dbReference type="PANTHER" id="PTHR31210">
    <property type="entry name" value="OS06G0731900 PROTEIN"/>
    <property type="match status" value="1"/>
</dbReference>
<dbReference type="Proteomes" id="UP001280121">
    <property type="component" value="Unassembled WGS sequence"/>
</dbReference>
<dbReference type="AlphaFoldDB" id="A0AAD9U908"/>
<evidence type="ECO:0000313" key="4">
    <source>
        <dbReference type="Proteomes" id="UP001280121"/>
    </source>
</evidence>
<sequence length="463" mass="53093">MGRKNSKSNNVIQITNDSNTTRIGGQPKPPCKKKTIDIRSDTQHNKNLYSSVAWSMKLKMNMSTTTPMHTTKRQKSCFHHLLPTMFLLSAVFFIGSAFVVRDYKQRISRWGALNSVQNTVSKMGETHCRPHGIETLPKGIISRTSDLEMRSLSGPENKKKSKKSMNLLAIAAGIKQKESVNKIVKKFPPSDFVVMLFHYDGIVESWNDFEWSTRAIHVSVMNQTKWWFAKRFLHPDIILDYTYIFLWDEDLGVDNFHAGRYLSIIKKEGLEISQPALDPDKSELHHYLTARDRTSTVHRRIYKKIGRRNCDENSTNPPCTGFVEMMAPVFSRASWRCAWHMIQNDLVHAWGLDFQLGYCAQGDPTKNIGIVDSEYIVHYGLPTLGGVVANKTDAVTAEQTVQNTKLSSSEQQVPLSHQPTGRDEVRKRSYTELEIFKNRWKKAVKDDDSWIDIVQQSQNQMKH</sequence>
<dbReference type="PANTHER" id="PTHR31210:SF8">
    <property type="entry name" value="DUF707 DOMAIN-CONTAINING PROTEIN"/>
    <property type="match status" value="1"/>
</dbReference>
<proteinExistence type="predicted"/>
<reference evidence="3" key="1">
    <citation type="journal article" date="2023" name="Plant J.">
        <title>Genome sequences and population genomics provide insights into the demographic history, inbreeding, and mutation load of two 'living fossil' tree species of Dipteronia.</title>
        <authorList>
            <person name="Feng Y."/>
            <person name="Comes H.P."/>
            <person name="Chen J."/>
            <person name="Zhu S."/>
            <person name="Lu R."/>
            <person name="Zhang X."/>
            <person name="Li P."/>
            <person name="Qiu J."/>
            <person name="Olsen K.M."/>
            <person name="Qiu Y."/>
        </authorList>
    </citation>
    <scope>NUCLEOTIDE SEQUENCE</scope>
    <source>
        <strain evidence="3">KIB01</strain>
    </source>
</reference>
<protein>
    <submittedName>
        <fullName evidence="3">Uncharacterized protein</fullName>
    </submittedName>
</protein>
<feature type="compositionally biased region" description="Polar residues" evidence="1">
    <location>
        <begin position="7"/>
        <end position="23"/>
    </location>
</feature>
<name>A0AAD9U908_9ROSI</name>
<keyword evidence="2" id="KW-0472">Membrane</keyword>
<accession>A0AAD9U908</accession>
<keyword evidence="4" id="KW-1185">Reference proteome</keyword>
<evidence type="ECO:0000256" key="1">
    <source>
        <dbReference type="SAM" id="MobiDB-lite"/>
    </source>
</evidence>
<keyword evidence="2" id="KW-0812">Transmembrane</keyword>
<dbReference type="Pfam" id="PF05212">
    <property type="entry name" value="DUF707"/>
    <property type="match status" value="1"/>
</dbReference>